<dbReference type="EMBL" id="CXPG01000012">
    <property type="protein sequence ID" value="CTQ31970.1"/>
    <property type="molecule type" value="Genomic_DNA"/>
</dbReference>
<reference evidence="1 2" key="1">
    <citation type="submission" date="2015-07" db="EMBL/GenBank/DDBJ databases">
        <authorList>
            <person name="Noorani M."/>
        </authorList>
    </citation>
    <scope>NUCLEOTIDE SEQUENCE [LARGE SCALE GENOMIC DNA]</scope>
    <source>
        <strain evidence="1 2">CECT 5088</strain>
    </source>
</reference>
<name>A0A0M6XLA9_9RHOB</name>
<proteinExistence type="predicted"/>
<accession>A0A0M6XLA9</accession>
<keyword evidence="2" id="KW-1185">Reference proteome</keyword>
<gene>
    <name evidence="1" type="ORF">JAN5088_00729</name>
</gene>
<sequence length="62" mass="6720">MGINDQSDAEANLQIAPTDQGMVRLFVESNGVEIPMDFAPEDALEIAEEIRAAAMMIGTRKP</sequence>
<dbReference type="InterPro" id="IPR046287">
    <property type="entry name" value="DUF6324"/>
</dbReference>
<dbReference type="AlphaFoldDB" id="A0A0M6XLA9"/>
<dbReference type="Pfam" id="PF19849">
    <property type="entry name" value="DUF6324"/>
    <property type="match status" value="1"/>
</dbReference>
<evidence type="ECO:0000313" key="1">
    <source>
        <dbReference type="EMBL" id="CTQ31970.1"/>
    </source>
</evidence>
<evidence type="ECO:0000313" key="2">
    <source>
        <dbReference type="Proteomes" id="UP000048908"/>
    </source>
</evidence>
<protein>
    <submittedName>
        <fullName evidence="1">Uncharacterized protein</fullName>
    </submittedName>
</protein>
<dbReference type="OrthoDB" id="7871758at2"/>
<organism evidence="1 2">
    <name type="scientific">Jannaschia rubra</name>
    <dbReference type="NCBI Taxonomy" id="282197"/>
    <lineage>
        <taxon>Bacteria</taxon>
        <taxon>Pseudomonadati</taxon>
        <taxon>Pseudomonadota</taxon>
        <taxon>Alphaproteobacteria</taxon>
        <taxon>Rhodobacterales</taxon>
        <taxon>Roseobacteraceae</taxon>
        <taxon>Jannaschia</taxon>
    </lineage>
</organism>
<dbReference type="RefSeq" id="WP_055681439.1">
    <property type="nucleotide sequence ID" value="NZ_CANMUL010000001.1"/>
</dbReference>
<dbReference type="STRING" id="282197.SAMN04488517_104266"/>
<dbReference type="Proteomes" id="UP000048908">
    <property type="component" value="Unassembled WGS sequence"/>
</dbReference>